<comment type="similarity">
    <text evidence="1">Belongs to the enoyl-CoA hydratase/isomerase family.</text>
</comment>
<accession>A0A1U9YVU8</accession>
<proteinExistence type="inferred from homology"/>
<dbReference type="EMBL" id="CP020330">
    <property type="protein sequence ID" value="AQZ49566.1"/>
    <property type="molecule type" value="Genomic_DNA"/>
</dbReference>
<evidence type="ECO:0000313" key="2">
    <source>
        <dbReference type="EMBL" id="AQZ49566.1"/>
    </source>
</evidence>
<dbReference type="SUPFAM" id="SSF52096">
    <property type="entry name" value="ClpP/crotonase"/>
    <property type="match status" value="1"/>
</dbReference>
<evidence type="ECO:0000313" key="3">
    <source>
        <dbReference type="Proteomes" id="UP000191135"/>
    </source>
</evidence>
<dbReference type="EC" id="4.2.1.17" evidence="2"/>
<evidence type="ECO:0000256" key="1">
    <source>
        <dbReference type="ARBA" id="ARBA00005254"/>
    </source>
</evidence>
<dbReference type="CDD" id="cd06558">
    <property type="entry name" value="crotonase-like"/>
    <property type="match status" value="1"/>
</dbReference>
<dbReference type="OrthoDB" id="9775794at2"/>
<dbReference type="Gene3D" id="3.90.226.10">
    <property type="entry name" value="2-enoyl-CoA Hydratase, Chain A, domain 1"/>
    <property type="match status" value="1"/>
</dbReference>
<dbReference type="eggNOG" id="COG1024">
    <property type="taxonomic scope" value="Bacteria"/>
</dbReference>
<dbReference type="PANTHER" id="PTHR43802:SF1">
    <property type="entry name" value="IP11341P-RELATED"/>
    <property type="match status" value="1"/>
</dbReference>
<dbReference type="GO" id="GO:0004300">
    <property type="term" value="F:enoyl-CoA hydratase activity"/>
    <property type="evidence" value="ECO:0007669"/>
    <property type="project" value="UniProtKB-EC"/>
</dbReference>
<keyword evidence="3" id="KW-1185">Reference proteome</keyword>
<dbReference type="RefSeq" id="WP_018063382.1">
    <property type="nucleotide sequence ID" value="NZ_AQWH01000003.1"/>
</dbReference>
<protein>
    <submittedName>
        <fullName evidence="2">Putative enoyl-CoA hydratase echA8</fullName>
        <ecNumber evidence="2">4.2.1.17</ecNumber>
    </submittedName>
</protein>
<organism evidence="2 3">
    <name type="scientific">Martelella mediterranea DSM 17316</name>
    <dbReference type="NCBI Taxonomy" id="1122214"/>
    <lineage>
        <taxon>Bacteria</taxon>
        <taxon>Pseudomonadati</taxon>
        <taxon>Pseudomonadota</taxon>
        <taxon>Alphaproteobacteria</taxon>
        <taxon>Hyphomicrobiales</taxon>
        <taxon>Aurantimonadaceae</taxon>
        <taxon>Martelella</taxon>
    </lineage>
</organism>
<dbReference type="Proteomes" id="UP000191135">
    <property type="component" value="Chromosome"/>
</dbReference>
<dbReference type="AlphaFoldDB" id="A0A1U9YVU8"/>
<sequence>MTKNGLVRLEIDGARADVVLARPEARNALNLPMCEDLIAVFEAIAANDDLRVVVLSAEGPSFCAGADMKERKGRDEAWVKMRRRASFRAYETIGQCALPVIAQVQGPLVGSGGEIAMSCDFIVASTAATFRFPEPQWGTVGATQRLQRVIGLARAKELLYTGRVMDAQEAHRIGLVTQLTDPEELSGQVDGIAEQIVAAPSLAMKLTKHCVDAGARTDLAAGIAIELAAIDRLLSQSDWRAGIERFGNQVGGRPDGGKKS</sequence>
<reference evidence="2 3" key="1">
    <citation type="submission" date="2017-03" db="EMBL/GenBank/DDBJ databases">
        <title>Foreign affairs: Plasmid Transfer between Roseobacters and Rhizobia.</title>
        <authorList>
            <person name="Bartling P."/>
            <person name="Bunk B."/>
            <person name="Overmann J."/>
            <person name="Brinkmann H."/>
            <person name="Petersen J."/>
        </authorList>
    </citation>
    <scope>NUCLEOTIDE SEQUENCE [LARGE SCALE GENOMIC DNA]</scope>
    <source>
        <strain evidence="2 3">MACL11</strain>
    </source>
</reference>
<dbReference type="InterPro" id="IPR029045">
    <property type="entry name" value="ClpP/crotonase-like_dom_sf"/>
</dbReference>
<keyword evidence="2" id="KW-0456">Lyase</keyword>
<dbReference type="InterPro" id="IPR001753">
    <property type="entry name" value="Enoyl-CoA_hydra/iso"/>
</dbReference>
<dbReference type="STRING" id="1122214.Mame_00183"/>
<dbReference type="Pfam" id="PF00378">
    <property type="entry name" value="ECH_1"/>
    <property type="match status" value="1"/>
</dbReference>
<name>A0A1U9YVU8_9HYPH</name>
<dbReference type="KEGG" id="mmed:Mame_00183"/>
<dbReference type="PANTHER" id="PTHR43802">
    <property type="entry name" value="ENOYL-COA HYDRATASE"/>
    <property type="match status" value="1"/>
</dbReference>
<gene>
    <name evidence="2" type="primary">echA8_1</name>
    <name evidence="2" type="ORF">Mame_00183</name>
</gene>